<dbReference type="PRINTS" id="PR00722">
    <property type="entry name" value="CHYMOTRYPSIN"/>
</dbReference>
<dbReference type="CDD" id="cd00190">
    <property type="entry name" value="Tryp_SPc"/>
    <property type="match status" value="1"/>
</dbReference>
<organism evidence="8 9">
    <name type="scientific">Oryzias melastigma</name>
    <name type="common">Marine medaka</name>
    <dbReference type="NCBI Taxonomy" id="30732"/>
    <lineage>
        <taxon>Eukaryota</taxon>
        <taxon>Metazoa</taxon>
        <taxon>Chordata</taxon>
        <taxon>Craniata</taxon>
        <taxon>Vertebrata</taxon>
        <taxon>Euteleostomi</taxon>
        <taxon>Actinopterygii</taxon>
        <taxon>Neopterygii</taxon>
        <taxon>Teleostei</taxon>
        <taxon>Neoteleostei</taxon>
        <taxon>Acanthomorphata</taxon>
        <taxon>Ovalentaria</taxon>
        <taxon>Atherinomorphae</taxon>
        <taxon>Beloniformes</taxon>
        <taxon>Adrianichthyidae</taxon>
        <taxon>Oryziinae</taxon>
        <taxon>Oryzias</taxon>
    </lineage>
</organism>
<keyword evidence="1 5" id="KW-0645">Protease</keyword>
<evidence type="ECO:0000313" key="9">
    <source>
        <dbReference type="Proteomes" id="UP000261560"/>
    </source>
</evidence>
<dbReference type="Gene3D" id="2.40.10.10">
    <property type="entry name" value="Trypsin-like serine proteases"/>
    <property type="match status" value="1"/>
</dbReference>
<dbReference type="KEGG" id="oml:112143835"/>
<keyword evidence="4" id="KW-1015">Disulfide bond</keyword>
<proteinExistence type="predicted"/>
<dbReference type="GO" id="GO:0004252">
    <property type="term" value="F:serine-type endopeptidase activity"/>
    <property type="evidence" value="ECO:0007669"/>
    <property type="project" value="InterPro"/>
</dbReference>
<name>A0A3B3CN78_ORYME</name>
<evidence type="ECO:0000256" key="2">
    <source>
        <dbReference type="ARBA" id="ARBA00022801"/>
    </source>
</evidence>
<evidence type="ECO:0000259" key="7">
    <source>
        <dbReference type="PROSITE" id="PS50240"/>
    </source>
</evidence>
<dbReference type="SUPFAM" id="SSF50494">
    <property type="entry name" value="Trypsin-like serine proteases"/>
    <property type="match status" value="1"/>
</dbReference>
<keyword evidence="3 5" id="KW-0720">Serine protease</keyword>
<feature type="region of interest" description="Disordered" evidence="6">
    <location>
        <begin position="1"/>
        <end position="25"/>
    </location>
</feature>
<dbReference type="PANTHER" id="PTHR24252">
    <property type="entry name" value="ACROSIN-RELATED"/>
    <property type="match status" value="1"/>
</dbReference>
<dbReference type="PROSITE" id="PS50240">
    <property type="entry name" value="TRYPSIN_DOM"/>
    <property type="match status" value="1"/>
</dbReference>
<dbReference type="AlphaFoldDB" id="A0A3B3CN78"/>
<accession>A0A3B3CN78</accession>
<evidence type="ECO:0000313" key="8">
    <source>
        <dbReference type="Ensembl" id="ENSOMEP00000019307.1"/>
    </source>
</evidence>
<protein>
    <submittedName>
        <fullName evidence="8">Transmembrane protease serine 3-like</fullName>
    </submittedName>
</protein>
<evidence type="ECO:0000256" key="6">
    <source>
        <dbReference type="SAM" id="MobiDB-lite"/>
    </source>
</evidence>
<dbReference type="Pfam" id="PF00089">
    <property type="entry name" value="Trypsin"/>
    <property type="match status" value="1"/>
</dbReference>
<dbReference type="InterPro" id="IPR001314">
    <property type="entry name" value="Peptidase_S1A"/>
</dbReference>
<evidence type="ECO:0000256" key="3">
    <source>
        <dbReference type="ARBA" id="ARBA00022825"/>
    </source>
</evidence>
<dbReference type="InterPro" id="IPR018114">
    <property type="entry name" value="TRYPSIN_HIS"/>
</dbReference>
<evidence type="ECO:0000256" key="5">
    <source>
        <dbReference type="RuleBase" id="RU363034"/>
    </source>
</evidence>
<reference evidence="8" key="1">
    <citation type="submission" date="2025-08" db="UniProtKB">
        <authorList>
            <consortium name="Ensembl"/>
        </authorList>
    </citation>
    <scope>IDENTIFICATION</scope>
</reference>
<dbReference type="PANTHER" id="PTHR24252:SF7">
    <property type="entry name" value="HYALIN"/>
    <property type="match status" value="1"/>
</dbReference>
<dbReference type="InterPro" id="IPR033116">
    <property type="entry name" value="TRYPSIN_SER"/>
</dbReference>
<dbReference type="PROSITE" id="PS00134">
    <property type="entry name" value="TRYPSIN_HIS"/>
    <property type="match status" value="1"/>
</dbReference>
<dbReference type="OrthoDB" id="93664at2759"/>
<dbReference type="GeneTree" id="ENSGT00940000155418"/>
<evidence type="ECO:0000256" key="1">
    <source>
        <dbReference type="ARBA" id="ARBA00022670"/>
    </source>
</evidence>
<dbReference type="InterPro" id="IPR009003">
    <property type="entry name" value="Peptidase_S1_PA"/>
</dbReference>
<feature type="compositionally biased region" description="Low complexity" evidence="6">
    <location>
        <begin position="80"/>
        <end position="94"/>
    </location>
</feature>
<dbReference type="STRING" id="30732.ENSOMEP00000019307"/>
<feature type="compositionally biased region" description="Polar residues" evidence="6">
    <location>
        <begin position="464"/>
        <end position="486"/>
    </location>
</feature>
<dbReference type="SMART" id="SM00020">
    <property type="entry name" value="Tryp_SPc"/>
    <property type="match status" value="1"/>
</dbReference>
<dbReference type="GO" id="GO:0006508">
    <property type="term" value="P:proteolysis"/>
    <property type="evidence" value="ECO:0007669"/>
    <property type="project" value="UniProtKB-KW"/>
</dbReference>
<dbReference type="PaxDb" id="30732-ENSOMEP00000019307"/>
<dbReference type="FunFam" id="2.40.10.10:FF:000003">
    <property type="entry name" value="Transmembrane serine protease 3"/>
    <property type="match status" value="1"/>
</dbReference>
<dbReference type="GeneID" id="112143835"/>
<evidence type="ECO:0000256" key="4">
    <source>
        <dbReference type="ARBA" id="ARBA00023157"/>
    </source>
</evidence>
<dbReference type="InterPro" id="IPR043504">
    <property type="entry name" value="Peptidase_S1_PA_chymotrypsin"/>
</dbReference>
<sequence>MDCQVQTNDTSSSEAQLPTDTSNPVSVELWSSESFKSPANNEILSVSSLIPPTVFTLMPSFEPLSAAAGVYPEFSSPYLTSEPTETTKPSSSAPPEAPENQIYKNEEETQQREQSNGAPVEERSVNLMVPKDIPDEKPETNPQACTTRELLTIVGIPIAIKLIIGTALLVKFLAFPSHSGESQTLCKVEGSCSSTSQRPILSKNPVNQTSNITASNEGCHLVVGDGSRIVGGNLAPDHTWGWQVSMQWKGRHVCGGAIISDHWVITAAHCFVEYKMFEAADWLVMVGSVSLADNSGKSYRALKVFYHPQFNTNNNDYDVGLLRTITDIDMTGGVQPVCLPRTNEMFPVGADCWITGWGSTHEGGFVSDELRQAQVKVIAQVTCSSLRVYGDFITPRMICAGSMAGGLDSCQGDSGGPLVCQTSSGDWKLAGIVSWGEGCARPNKPGVYSRVTELLQWIEESSEGKTQQLQEKAVTDTSPTVPSSLR</sequence>
<reference evidence="8" key="2">
    <citation type="submission" date="2025-09" db="UniProtKB">
        <authorList>
            <consortium name="Ensembl"/>
        </authorList>
    </citation>
    <scope>IDENTIFICATION</scope>
</reference>
<feature type="region of interest" description="Disordered" evidence="6">
    <location>
        <begin position="78"/>
        <end position="143"/>
    </location>
</feature>
<dbReference type="InterPro" id="IPR001254">
    <property type="entry name" value="Trypsin_dom"/>
</dbReference>
<dbReference type="Proteomes" id="UP000261560">
    <property type="component" value="Unplaced"/>
</dbReference>
<feature type="region of interest" description="Disordered" evidence="6">
    <location>
        <begin position="463"/>
        <end position="486"/>
    </location>
</feature>
<dbReference type="PROSITE" id="PS00135">
    <property type="entry name" value="TRYPSIN_SER"/>
    <property type="match status" value="1"/>
</dbReference>
<keyword evidence="9" id="KW-1185">Reference proteome</keyword>
<dbReference type="Ensembl" id="ENSOMET00000028521.1">
    <property type="protein sequence ID" value="ENSOMEP00000019307.1"/>
    <property type="gene ID" value="ENSOMEG00000021155.1"/>
</dbReference>
<dbReference type="RefSeq" id="XP_024123813.1">
    <property type="nucleotide sequence ID" value="XM_024268045.2"/>
</dbReference>
<keyword evidence="2 5" id="KW-0378">Hydrolase</keyword>
<feature type="domain" description="Peptidase S1" evidence="7">
    <location>
        <begin position="229"/>
        <end position="463"/>
    </location>
</feature>